<keyword evidence="2" id="KW-0732">Signal</keyword>
<keyword evidence="4" id="KW-1185">Reference proteome</keyword>
<dbReference type="EMBL" id="VZQZ01000001">
    <property type="protein sequence ID" value="KAB0667403.1"/>
    <property type="molecule type" value="Genomic_DNA"/>
</dbReference>
<name>A0A7J4ZVD9_9BACT</name>
<sequence>MKRLFLLPFLAVMFGCAQNHFNVPAEHFAAQVKVLGVAPIIVDVNSEIKHPEKEQLVALLGDMNRKYEQQLVRKLKATGNFYTVALLDGDPQRIFANLFFRSEKRDDATIRYNKYFWKTDELRDYLKKNNLDAVMLLVVSGLTQNEKVYSNTLLASQTSNYNYLILTAQILDGDGTILWEYPNFRGRILSYSPLINLQYPDFSEAEANFSSKADLKFKTIDGIRRTLDQRQKDLLLRETQESEVYGKQFGDIVSLLKYDSDDEKKGTTPASKPVPRPAEQPKQVEQPAPPAAASQPAAVPPVAPATPAVPVAPATDEIVPAKGSTL</sequence>
<dbReference type="RefSeq" id="WP_151126580.1">
    <property type="nucleotide sequence ID" value="NZ_VZQZ01000001.1"/>
</dbReference>
<dbReference type="PROSITE" id="PS51257">
    <property type="entry name" value="PROKAR_LIPOPROTEIN"/>
    <property type="match status" value="1"/>
</dbReference>
<evidence type="ECO:0000256" key="1">
    <source>
        <dbReference type="SAM" id="MobiDB-lite"/>
    </source>
</evidence>
<feature type="compositionally biased region" description="Low complexity" evidence="1">
    <location>
        <begin position="280"/>
        <end position="297"/>
    </location>
</feature>
<protein>
    <recommendedName>
        <fullName evidence="5">Lipoprotein</fullName>
    </recommendedName>
</protein>
<evidence type="ECO:0000313" key="4">
    <source>
        <dbReference type="Proteomes" id="UP000420562"/>
    </source>
</evidence>
<comment type="caution">
    <text evidence="3">The sequence shown here is derived from an EMBL/GenBank/DDBJ whole genome shotgun (WGS) entry which is preliminary data.</text>
</comment>
<reference evidence="3 4" key="1">
    <citation type="submission" date="2019-09" db="EMBL/GenBank/DDBJ databases">
        <title>Geobacter sp. Red96, a novel strain isolated from paddy soil.</title>
        <authorList>
            <person name="Xu Z."/>
            <person name="Masuda Y."/>
            <person name="Itoh H."/>
            <person name="Senoo K."/>
        </authorList>
    </citation>
    <scope>NUCLEOTIDE SEQUENCE [LARGE SCALE GENOMIC DNA]</scope>
    <source>
        <strain evidence="3 4">Red96</strain>
    </source>
</reference>
<accession>A0A7J4ZVD9</accession>
<dbReference type="Proteomes" id="UP000420562">
    <property type="component" value="Unassembled WGS sequence"/>
</dbReference>
<feature type="compositionally biased region" description="Low complexity" evidence="1">
    <location>
        <begin position="305"/>
        <end position="314"/>
    </location>
</feature>
<dbReference type="AlphaFoldDB" id="A0A7J4ZVD9"/>
<evidence type="ECO:0008006" key="5">
    <source>
        <dbReference type="Google" id="ProtNLM"/>
    </source>
</evidence>
<evidence type="ECO:0000256" key="2">
    <source>
        <dbReference type="SAM" id="SignalP"/>
    </source>
</evidence>
<gene>
    <name evidence="3" type="ORF">F6V25_01490</name>
</gene>
<feature type="signal peptide" evidence="2">
    <location>
        <begin position="1"/>
        <end position="17"/>
    </location>
</feature>
<feature type="region of interest" description="Disordered" evidence="1">
    <location>
        <begin position="260"/>
        <end position="326"/>
    </location>
</feature>
<feature type="chain" id="PRO_5029441379" description="Lipoprotein" evidence="2">
    <location>
        <begin position="18"/>
        <end position="326"/>
    </location>
</feature>
<proteinExistence type="predicted"/>
<organism evidence="3 4">
    <name type="scientific">Oryzomonas japonica</name>
    <dbReference type="NCBI Taxonomy" id="2603858"/>
    <lineage>
        <taxon>Bacteria</taxon>
        <taxon>Pseudomonadati</taxon>
        <taxon>Thermodesulfobacteriota</taxon>
        <taxon>Desulfuromonadia</taxon>
        <taxon>Geobacterales</taxon>
        <taxon>Geobacteraceae</taxon>
        <taxon>Oryzomonas</taxon>
    </lineage>
</organism>
<evidence type="ECO:0000313" key="3">
    <source>
        <dbReference type="EMBL" id="KAB0667403.1"/>
    </source>
</evidence>